<proteinExistence type="predicted"/>
<gene>
    <name evidence="1" type="ORF">Pma05_80730</name>
</gene>
<dbReference type="EMBL" id="BONX01000073">
    <property type="protein sequence ID" value="GIH01501.1"/>
    <property type="molecule type" value="Genomic_DNA"/>
</dbReference>
<dbReference type="Proteomes" id="UP000621500">
    <property type="component" value="Unassembled WGS sequence"/>
</dbReference>
<protein>
    <submittedName>
        <fullName evidence="1">Uncharacterized protein</fullName>
    </submittedName>
</protein>
<reference evidence="1 2" key="1">
    <citation type="submission" date="2021-01" db="EMBL/GenBank/DDBJ databases">
        <title>Whole genome shotgun sequence of Plantactinospora mayteni NBRC 109088.</title>
        <authorList>
            <person name="Komaki H."/>
            <person name="Tamura T."/>
        </authorList>
    </citation>
    <scope>NUCLEOTIDE SEQUENCE [LARGE SCALE GENOMIC DNA]</scope>
    <source>
        <strain evidence="1 2">NBRC 109088</strain>
    </source>
</reference>
<name>A0ABQ4F3K5_9ACTN</name>
<accession>A0ABQ4F3K5</accession>
<organism evidence="1 2">
    <name type="scientific">Plantactinospora mayteni</name>
    <dbReference type="NCBI Taxonomy" id="566021"/>
    <lineage>
        <taxon>Bacteria</taxon>
        <taxon>Bacillati</taxon>
        <taxon>Actinomycetota</taxon>
        <taxon>Actinomycetes</taxon>
        <taxon>Micromonosporales</taxon>
        <taxon>Micromonosporaceae</taxon>
        <taxon>Plantactinospora</taxon>
    </lineage>
</organism>
<keyword evidence="2" id="KW-1185">Reference proteome</keyword>
<sequence length="658" mass="69972">MTATPLVLPCPDCRTSTSYACSACGQYGARRAQLVLTVANLDTGAVASAEVVPGMLEPRPAPGGGWHLALTPLLHDLAASVGAGSIHHVTAPTEPVGERLVPLPAWWRPDLPAEQRHDVEAAAIAGWTRTPWQVFLGRTAARPAPDPDRQLARLCAVAGLLCLDLVVEARRLPGAAESFGWEVRYELPGSVPPEQSAAFPDLRTAVAATTVERAVALLAARRVAAPAHFVRSAGPAGVARPVTLDVISGIDLDQVERRTLGGCVAPATGEERPGAQAIWRNGGWWYTGLRPGGVPERHTGQFRSRPTSMLRRNWEPPAPHWRGAPIPYVDCADCDPTTGLRPCDCTLGGQSAEPECARCRGAGRCASVLPCHACGDTRRRYLGTIVTLSNLRDRVLHLNWEVGPPPPALLVGSQPNGQPVIQLPGRYRLARWAGAFRVRPDDLADLDGGGGVDQDLRDGIVTLPDPDADPLAHYVGYASRGQPGARLFVRAGRPDVPPLADLIRLALGLGLVATVTVQNHRLDESDPLRLHGEGWHVELNAPALPVGVPELPTHPTVETAIADCLDCLDLALAEVVPADPRYPIPVPSSPEPALLDDPLPPLTHLGARYAGQPVTVRFDPAGCHLYLRVNHSARHIATAATITALHAILEAPGVSFPN</sequence>
<evidence type="ECO:0000313" key="1">
    <source>
        <dbReference type="EMBL" id="GIH01501.1"/>
    </source>
</evidence>
<comment type="caution">
    <text evidence="1">The sequence shown here is derived from an EMBL/GenBank/DDBJ whole genome shotgun (WGS) entry which is preliminary data.</text>
</comment>
<dbReference type="RefSeq" id="WP_203862753.1">
    <property type="nucleotide sequence ID" value="NZ_BAAAZQ010000007.1"/>
</dbReference>
<evidence type="ECO:0000313" key="2">
    <source>
        <dbReference type="Proteomes" id="UP000621500"/>
    </source>
</evidence>